<evidence type="ECO:0000256" key="1">
    <source>
        <dbReference type="SAM" id="SignalP"/>
    </source>
</evidence>
<organism evidence="2 3">
    <name type="scientific">Mugilogobius chulae</name>
    <name type="common">yellowstripe goby</name>
    <dbReference type="NCBI Taxonomy" id="88201"/>
    <lineage>
        <taxon>Eukaryota</taxon>
        <taxon>Metazoa</taxon>
        <taxon>Chordata</taxon>
        <taxon>Craniata</taxon>
        <taxon>Vertebrata</taxon>
        <taxon>Euteleostomi</taxon>
        <taxon>Actinopterygii</taxon>
        <taxon>Neopterygii</taxon>
        <taxon>Teleostei</taxon>
        <taxon>Neoteleostei</taxon>
        <taxon>Acanthomorphata</taxon>
        <taxon>Gobiaria</taxon>
        <taxon>Gobiiformes</taxon>
        <taxon>Gobioidei</taxon>
        <taxon>Gobiidae</taxon>
        <taxon>Gobionellinae</taxon>
        <taxon>Mugilogobius</taxon>
    </lineage>
</organism>
<reference evidence="3" key="1">
    <citation type="submission" date="2024-04" db="EMBL/GenBank/DDBJ databases">
        <title>Salinicola lusitanus LLJ914,a marine bacterium isolated from the Okinawa Trough.</title>
        <authorList>
            <person name="Li J."/>
        </authorList>
    </citation>
    <scope>NUCLEOTIDE SEQUENCE [LARGE SCALE GENOMIC DNA]</scope>
</reference>
<feature type="chain" id="PRO_5043956884" evidence="1">
    <location>
        <begin position="17"/>
        <end position="99"/>
    </location>
</feature>
<name>A0AAW0QDE7_9GOBI</name>
<dbReference type="Proteomes" id="UP001460270">
    <property type="component" value="Unassembled WGS sequence"/>
</dbReference>
<sequence length="99" mass="10930">MLLLLLLSVCFTSGLAQTMSFTSNPEMTTDNPFSSTIDPTSVHPTAEWNSLAFLHTEIESTQMLNETSLDLVLDKISSLIREIQPDAVFTLTVQPLTEV</sequence>
<evidence type="ECO:0000313" key="3">
    <source>
        <dbReference type="Proteomes" id="UP001460270"/>
    </source>
</evidence>
<keyword evidence="1" id="KW-0732">Signal</keyword>
<comment type="caution">
    <text evidence="2">The sequence shown here is derived from an EMBL/GenBank/DDBJ whole genome shotgun (WGS) entry which is preliminary data.</text>
</comment>
<dbReference type="AlphaFoldDB" id="A0AAW0QDE7"/>
<feature type="signal peptide" evidence="1">
    <location>
        <begin position="1"/>
        <end position="16"/>
    </location>
</feature>
<dbReference type="EMBL" id="JBBPFD010000001">
    <property type="protein sequence ID" value="KAK7945820.1"/>
    <property type="molecule type" value="Genomic_DNA"/>
</dbReference>
<evidence type="ECO:0000313" key="2">
    <source>
        <dbReference type="EMBL" id="KAK7945820.1"/>
    </source>
</evidence>
<accession>A0AAW0QDE7</accession>
<proteinExistence type="predicted"/>
<gene>
    <name evidence="2" type="ORF">WMY93_001548</name>
</gene>
<keyword evidence="3" id="KW-1185">Reference proteome</keyword>
<protein>
    <submittedName>
        <fullName evidence="2">Uncharacterized protein</fullName>
    </submittedName>
</protein>